<accession>A0A9P5D0E7</accession>
<reference evidence="2" key="1">
    <citation type="submission" date="2020-03" db="EMBL/GenBank/DDBJ databases">
        <title>Site-based positive gene gene selection in Geosmithia morbida across the United States reveals a broad range of putative effectors and factors for local host and environmental adapation.</title>
        <authorList>
            <person name="Onufrak A."/>
            <person name="Murdoch R.W."/>
            <person name="Gazis R."/>
            <person name="Huff M."/>
            <person name="Staton M."/>
            <person name="Klingeman W."/>
            <person name="Hadziabdic D."/>
        </authorList>
    </citation>
    <scope>NUCLEOTIDE SEQUENCE</scope>
    <source>
        <strain evidence="2">1262</strain>
    </source>
</reference>
<evidence type="ECO:0000256" key="1">
    <source>
        <dbReference type="SAM" id="MobiDB-lite"/>
    </source>
</evidence>
<evidence type="ECO:0000313" key="2">
    <source>
        <dbReference type="EMBL" id="KAF4121532.1"/>
    </source>
</evidence>
<feature type="compositionally biased region" description="Basic and acidic residues" evidence="1">
    <location>
        <begin position="379"/>
        <end position="393"/>
    </location>
</feature>
<evidence type="ECO:0000313" key="3">
    <source>
        <dbReference type="Proteomes" id="UP000749293"/>
    </source>
</evidence>
<feature type="region of interest" description="Disordered" evidence="1">
    <location>
        <begin position="175"/>
        <end position="233"/>
    </location>
</feature>
<proteinExistence type="predicted"/>
<feature type="compositionally biased region" description="Polar residues" evidence="1">
    <location>
        <begin position="107"/>
        <end position="125"/>
    </location>
</feature>
<gene>
    <name evidence="2" type="ORF">GMORB2_1940</name>
</gene>
<keyword evidence="3" id="KW-1185">Reference proteome</keyword>
<dbReference type="AlphaFoldDB" id="A0A9P5D0E7"/>
<dbReference type="RefSeq" id="XP_035320184.1">
    <property type="nucleotide sequence ID" value="XM_035463920.1"/>
</dbReference>
<dbReference type="EMBL" id="JAANYQ010000012">
    <property type="protein sequence ID" value="KAF4121532.1"/>
    <property type="molecule type" value="Genomic_DNA"/>
</dbReference>
<protein>
    <submittedName>
        <fullName evidence="2">Uncharacterized protein</fullName>
    </submittedName>
</protein>
<name>A0A9P5D0E7_9HYPO</name>
<feature type="compositionally biased region" description="Gly residues" evidence="1">
    <location>
        <begin position="397"/>
        <end position="410"/>
    </location>
</feature>
<organism evidence="2 3">
    <name type="scientific">Geosmithia morbida</name>
    <dbReference type="NCBI Taxonomy" id="1094350"/>
    <lineage>
        <taxon>Eukaryota</taxon>
        <taxon>Fungi</taxon>
        <taxon>Dikarya</taxon>
        <taxon>Ascomycota</taxon>
        <taxon>Pezizomycotina</taxon>
        <taxon>Sordariomycetes</taxon>
        <taxon>Hypocreomycetidae</taxon>
        <taxon>Hypocreales</taxon>
        <taxon>Bionectriaceae</taxon>
        <taxon>Geosmithia</taxon>
    </lineage>
</organism>
<feature type="compositionally biased region" description="Pro residues" evidence="1">
    <location>
        <begin position="181"/>
        <end position="190"/>
    </location>
</feature>
<sequence>MFATFGVGNVRPKKIDPKDVPEPTPVILPRYQPVATQPGSQPPPSESLTSLLEHTGRVNGSLMGPVGLRALGLDLSLDVSKEDLVPDAAYVPDFEQWDRLSQDDAQEQNQSTRRPLRNGNLSPGCQTYLERTRELSHANNDSFRTVRRIPPPRGKQQARLGNAYEFFRCLETMTSFWDDPTQPPDTPPSPEETGRPDEEAGGPSTSDGKPAAEAGQDDGDDGGKPVRTASGQSMPADFRQSLIVAFIKLVAYDFGCSVSMARNEPRLQLSSPLGSRSPRKSYIPSTCAFVFQSPTTREAARGGLVYGPVAAVSARATTDMTKPDVETAQSLDLAREVVAALITAQHRAREGKEEVRFGEGQWWTQQKRWGGGPGGPIGREIDRDAVQGDKDVRPTSGGSGSGSGSGGEGGPPLAKKPRKNMSAYDSYRMVRPPAGTWDKKARYEAIGKLRGADYDDVLVISSLFHHVSILRVRVPDRLLEVLGGAEGGADGTGVQAWRSPWFDLYDVQQRIEAMRYMWCVMAYMMRKDEGDVVMRDA</sequence>
<dbReference type="Proteomes" id="UP000749293">
    <property type="component" value="Unassembled WGS sequence"/>
</dbReference>
<feature type="region of interest" description="Disordered" evidence="1">
    <location>
        <begin position="102"/>
        <end position="158"/>
    </location>
</feature>
<feature type="region of interest" description="Disordered" evidence="1">
    <location>
        <begin position="349"/>
        <end position="418"/>
    </location>
</feature>
<feature type="region of interest" description="Disordered" evidence="1">
    <location>
        <begin position="1"/>
        <end position="49"/>
    </location>
</feature>
<dbReference type="OrthoDB" id="5407653at2759"/>
<dbReference type="GeneID" id="55968170"/>
<comment type="caution">
    <text evidence="2">The sequence shown here is derived from an EMBL/GenBank/DDBJ whole genome shotgun (WGS) entry which is preliminary data.</text>
</comment>